<dbReference type="EnsemblMetazoa" id="CPIJ005235-RA">
    <property type="protein sequence ID" value="CPIJ005235-PA"/>
    <property type="gene ID" value="CPIJ005235"/>
</dbReference>
<dbReference type="EMBL" id="DS231920">
    <property type="protein sequence ID" value="EDS26414.1"/>
    <property type="molecule type" value="Genomic_DNA"/>
</dbReference>
<dbReference type="eggNOG" id="ENOG502R266">
    <property type="taxonomic scope" value="Eukaryota"/>
</dbReference>
<evidence type="ECO:0000313" key="4">
    <source>
        <dbReference type="EnsemblMetazoa" id="CPIJ005235-PA"/>
    </source>
</evidence>
<dbReference type="HOGENOM" id="CLU_010718_6_2_1"/>
<evidence type="ECO:0000313" key="5">
    <source>
        <dbReference type="Proteomes" id="UP000002320"/>
    </source>
</evidence>
<dbReference type="VEuPathDB" id="VectorBase:CQUJHB004553"/>
<dbReference type="InterPro" id="IPR015897">
    <property type="entry name" value="CHK_kinase-like"/>
</dbReference>
<dbReference type="STRING" id="7176.B0WFS0"/>
<dbReference type="PANTHER" id="PTHR11012:SF54">
    <property type="entry name" value="CHK KINASE-LIKE DOMAIN-CONTAINING PROTEIN"/>
    <property type="match status" value="1"/>
</dbReference>
<proteinExistence type="predicted"/>
<evidence type="ECO:0000313" key="3">
    <source>
        <dbReference type="EMBL" id="EDS26414.1"/>
    </source>
</evidence>
<evidence type="ECO:0000256" key="1">
    <source>
        <dbReference type="SAM" id="MobiDB-lite"/>
    </source>
</evidence>
<keyword evidence="5" id="KW-1185">Reference proteome</keyword>
<reference evidence="3" key="1">
    <citation type="submission" date="2007-03" db="EMBL/GenBank/DDBJ databases">
        <title>Annotation of Culex pipiens quinquefasciatus.</title>
        <authorList>
            <consortium name="The Broad Institute Genome Sequencing Platform"/>
            <person name="Atkinson P.W."/>
            <person name="Hemingway J."/>
            <person name="Christensen B.M."/>
            <person name="Higgs S."/>
            <person name="Kodira C."/>
            <person name="Hannick L."/>
            <person name="Megy K."/>
            <person name="O'Leary S."/>
            <person name="Pearson M."/>
            <person name="Haas B.J."/>
            <person name="Mauceli E."/>
            <person name="Wortman J.R."/>
            <person name="Lee N.H."/>
            <person name="Guigo R."/>
            <person name="Stanke M."/>
            <person name="Alvarado L."/>
            <person name="Amedeo P."/>
            <person name="Antoine C.H."/>
            <person name="Arensburger P."/>
            <person name="Bidwell S.L."/>
            <person name="Crawford M."/>
            <person name="Camaro F."/>
            <person name="Devon K."/>
            <person name="Engels R."/>
            <person name="Hammond M."/>
            <person name="Howarth C."/>
            <person name="Koehrsen M."/>
            <person name="Lawson D."/>
            <person name="Montgomery P."/>
            <person name="Nene V."/>
            <person name="Nusbaum C."/>
            <person name="Puiu D."/>
            <person name="Romero-Severson J."/>
            <person name="Severson D.W."/>
            <person name="Shumway M."/>
            <person name="Sisk P."/>
            <person name="Stolte C."/>
            <person name="Zeng Q."/>
            <person name="Eisenstadt E."/>
            <person name="Fraser-Liggett C."/>
            <person name="Strausberg R."/>
            <person name="Galagan J."/>
            <person name="Birren B."/>
            <person name="Collins F.H."/>
        </authorList>
    </citation>
    <scope>NUCLEOTIDE SEQUENCE [LARGE SCALE GENOMIC DNA]</scope>
    <source>
        <strain evidence="3">JHB</strain>
    </source>
</reference>
<feature type="domain" description="CHK kinase-like" evidence="2">
    <location>
        <begin position="127"/>
        <end position="321"/>
    </location>
</feature>
<name>B0WFS0_CULQU</name>
<dbReference type="InParanoid" id="B0WFS0"/>
<dbReference type="AlphaFoldDB" id="B0WFS0"/>
<dbReference type="VEuPathDB" id="VectorBase:CPIJ005235"/>
<dbReference type="Pfam" id="PF02958">
    <property type="entry name" value="EcKL"/>
    <property type="match status" value="1"/>
</dbReference>
<dbReference type="SUPFAM" id="SSF56112">
    <property type="entry name" value="Protein kinase-like (PK-like)"/>
    <property type="match status" value="1"/>
</dbReference>
<dbReference type="PANTHER" id="PTHR11012">
    <property type="entry name" value="PROTEIN KINASE-LIKE DOMAIN-CONTAINING"/>
    <property type="match status" value="1"/>
</dbReference>
<dbReference type="InterPro" id="IPR011009">
    <property type="entry name" value="Kinase-like_dom_sf"/>
</dbReference>
<gene>
    <name evidence="4" type="primary">6037667</name>
    <name evidence="3" type="ORF">CpipJ_CPIJ005235</name>
</gene>
<dbReference type="InterPro" id="IPR004119">
    <property type="entry name" value="EcKL"/>
</dbReference>
<protein>
    <submittedName>
        <fullName evidence="3">Juvenile hormone-inducible protein</fullName>
    </submittedName>
</protein>
<sequence length="385" mass="43984">MKPGFNVPRYVQDGIRKAAGSLQFSAHHTVDYDFRSFSTSACVAVIYQITLREEPREVTLLCKVPPADADDTVLALFEREVFVYQQLLPTFVQFQQEHDILPSAEEYVYGPACYHGHFNFQRREGLLILEDVGRRLFGNRNKFEPIDYDSGRLAMVQLGRFHAVSLALKEQHPELFARFQQLEDVSRDQVANMEGFRDTMNTSFDQAIDTLNIHETAKKEKLTKLKDSFVEELKIIADSELSEPFCVVCHGDFSASNLMYSYNSGFPNRLIMLDWQLAKYGSPALDFLHFMFLSTDESFRRNHYDNMLQTYHNALRDHLERLGGDHATERFPLTTMMRLIKTQAKYAVTVAVLHVPLMMAIGGEAAGEENGEEGRGNGQENLGTR</sequence>
<reference evidence="4" key="2">
    <citation type="submission" date="2021-02" db="UniProtKB">
        <authorList>
            <consortium name="EnsemblMetazoa"/>
        </authorList>
    </citation>
    <scope>IDENTIFICATION</scope>
    <source>
        <strain evidence="4">JHB</strain>
    </source>
</reference>
<dbReference type="Gene3D" id="3.90.1200.10">
    <property type="match status" value="1"/>
</dbReference>
<dbReference type="OMA" id="MHENHAT"/>
<feature type="region of interest" description="Disordered" evidence="1">
    <location>
        <begin position="366"/>
        <end position="385"/>
    </location>
</feature>
<dbReference type="OrthoDB" id="191037at2759"/>
<dbReference type="SMART" id="SM00587">
    <property type="entry name" value="CHK"/>
    <property type="match status" value="1"/>
</dbReference>
<dbReference type="Proteomes" id="UP000002320">
    <property type="component" value="Unassembled WGS sequence"/>
</dbReference>
<organism>
    <name type="scientific">Culex quinquefasciatus</name>
    <name type="common">Southern house mosquito</name>
    <name type="synonym">Culex pungens</name>
    <dbReference type="NCBI Taxonomy" id="7176"/>
    <lineage>
        <taxon>Eukaryota</taxon>
        <taxon>Metazoa</taxon>
        <taxon>Ecdysozoa</taxon>
        <taxon>Arthropoda</taxon>
        <taxon>Hexapoda</taxon>
        <taxon>Insecta</taxon>
        <taxon>Pterygota</taxon>
        <taxon>Neoptera</taxon>
        <taxon>Endopterygota</taxon>
        <taxon>Diptera</taxon>
        <taxon>Nematocera</taxon>
        <taxon>Culicoidea</taxon>
        <taxon>Culicidae</taxon>
        <taxon>Culicinae</taxon>
        <taxon>Culicini</taxon>
        <taxon>Culex</taxon>
        <taxon>Culex</taxon>
    </lineage>
</organism>
<dbReference type="KEGG" id="cqu:CpipJ_CPIJ005235"/>
<evidence type="ECO:0000259" key="2">
    <source>
        <dbReference type="SMART" id="SM00587"/>
    </source>
</evidence>
<accession>B0WFS0</accession>